<keyword evidence="1" id="KW-0472">Membrane</keyword>
<dbReference type="AlphaFoldDB" id="A0A521C6N9"/>
<dbReference type="EMBL" id="FXTH01000005">
    <property type="protein sequence ID" value="SMO55122.1"/>
    <property type="molecule type" value="Genomic_DNA"/>
</dbReference>
<dbReference type="RefSeq" id="WP_221929956.1">
    <property type="nucleotide sequence ID" value="NZ_FXTH01000005.1"/>
</dbReference>
<dbReference type="Gene3D" id="6.10.140.1340">
    <property type="match status" value="1"/>
</dbReference>
<keyword evidence="1" id="KW-1133">Transmembrane helix</keyword>
<keyword evidence="4" id="KW-1185">Reference proteome</keyword>
<dbReference type="Proteomes" id="UP000317593">
    <property type="component" value="Unassembled WGS sequence"/>
</dbReference>
<name>A0A521C6N9_9BACT</name>
<dbReference type="InterPro" id="IPR021309">
    <property type="entry name" value="YgaP-like_TM"/>
</dbReference>
<protein>
    <recommendedName>
        <fullName evidence="2">Inner membrane protein YgaP-like transmembrane domain-containing protein</fullName>
    </recommendedName>
</protein>
<evidence type="ECO:0000313" key="4">
    <source>
        <dbReference type="Proteomes" id="UP000317593"/>
    </source>
</evidence>
<evidence type="ECO:0000313" key="3">
    <source>
        <dbReference type="EMBL" id="SMO55122.1"/>
    </source>
</evidence>
<evidence type="ECO:0000256" key="1">
    <source>
        <dbReference type="SAM" id="Phobius"/>
    </source>
</evidence>
<sequence>MKKSNQSCTPMRPMERAIRILAGTFVTVSVALGYFVSPYWFLLTLFVGLNLFQSAFTRWCLAEQIFAKLGIGVDEKPPKKDPTVKIG</sequence>
<gene>
    <name evidence="3" type="ORF">SAMN06265218_105106</name>
</gene>
<accession>A0A521C6N9</accession>
<feature type="domain" description="Inner membrane protein YgaP-like transmembrane" evidence="2">
    <location>
        <begin position="14"/>
        <end position="66"/>
    </location>
</feature>
<evidence type="ECO:0000259" key="2">
    <source>
        <dbReference type="Pfam" id="PF11127"/>
    </source>
</evidence>
<proteinExistence type="predicted"/>
<dbReference type="Pfam" id="PF11127">
    <property type="entry name" value="YgaP-like_TM"/>
    <property type="match status" value="1"/>
</dbReference>
<organism evidence="3 4">
    <name type="scientific">Fodinibius sediminis</name>
    <dbReference type="NCBI Taxonomy" id="1214077"/>
    <lineage>
        <taxon>Bacteria</taxon>
        <taxon>Pseudomonadati</taxon>
        <taxon>Balneolota</taxon>
        <taxon>Balneolia</taxon>
        <taxon>Balneolales</taxon>
        <taxon>Balneolaceae</taxon>
        <taxon>Fodinibius</taxon>
    </lineage>
</organism>
<keyword evidence="1" id="KW-0812">Transmembrane</keyword>
<feature type="transmembrane region" description="Helical" evidence="1">
    <location>
        <begin position="20"/>
        <end position="42"/>
    </location>
</feature>
<reference evidence="3 4" key="1">
    <citation type="submission" date="2017-05" db="EMBL/GenBank/DDBJ databases">
        <authorList>
            <person name="Varghese N."/>
            <person name="Submissions S."/>
        </authorList>
    </citation>
    <scope>NUCLEOTIDE SEQUENCE [LARGE SCALE GENOMIC DNA]</scope>
    <source>
        <strain evidence="3 4">DSM 21194</strain>
    </source>
</reference>